<accession>A0A1I7W8V4</accession>
<keyword evidence="5" id="KW-1133">Transmembrane helix</keyword>
<proteinExistence type="predicted"/>
<sequence>MSDDRRQIVIDIDYIEQLEDRVADCSQENQELKAQGSRRGAQAGTCLAVLILSVCLLVAPHLNPLVNHVVSAILFFNNSFLIHFRIRMYFLKMKQSNNSIESEEAVSANDRQPHNLSLQEVAKTAPMQGRSRTLIEYMGGAAQCPQQVDGPLLRTDEAAASLASRRRVLAGSEPVNARIHYVESKIEYPDPVVFGQTVHHQPSRLANHTQQRLYASHGHQQPPVKRFKTELI</sequence>
<name>A0A1I7W8V4_HETBA</name>
<evidence type="ECO:0000313" key="7">
    <source>
        <dbReference type="WBParaSite" id="Hba_01071"/>
    </source>
</evidence>
<keyword evidence="6" id="KW-1185">Reference proteome</keyword>
<dbReference type="AlphaFoldDB" id="A0A1I7W8V4"/>
<feature type="transmembrane region" description="Helical" evidence="5">
    <location>
        <begin position="40"/>
        <end position="59"/>
    </location>
</feature>
<evidence type="ECO:0000256" key="2">
    <source>
        <dbReference type="ARBA" id="ARBA00023125"/>
    </source>
</evidence>
<evidence type="ECO:0000256" key="5">
    <source>
        <dbReference type="SAM" id="Phobius"/>
    </source>
</evidence>
<dbReference type="PANTHER" id="PTHR45996">
    <property type="entry name" value="AGAP001464-PB"/>
    <property type="match status" value="1"/>
</dbReference>
<dbReference type="Proteomes" id="UP000095283">
    <property type="component" value="Unplaced"/>
</dbReference>
<protein>
    <submittedName>
        <fullName evidence="7">Uncharacterized protein</fullName>
    </submittedName>
</protein>
<feature type="transmembrane region" description="Helical" evidence="5">
    <location>
        <begin position="65"/>
        <end position="84"/>
    </location>
</feature>
<evidence type="ECO:0000256" key="1">
    <source>
        <dbReference type="ARBA" id="ARBA00023015"/>
    </source>
</evidence>
<dbReference type="GO" id="GO:0005634">
    <property type="term" value="C:nucleus"/>
    <property type="evidence" value="ECO:0007669"/>
    <property type="project" value="TreeGrafter"/>
</dbReference>
<dbReference type="GO" id="GO:0000981">
    <property type="term" value="F:DNA-binding transcription factor activity, RNA polymerase II-specific"/>
    <property type="evidence" value="ECO:0007669"/>
    <property type="project" value="TreeGrafter"/>
</dbReference>
<dbReference type="InterPro" id="IPR051381">
    <property type="entry name" value="CREB_ATF_subfamily"/>
</dbReference>
<dbReference type="GO" id="GO:0000978">
    <property type="term" value="F:RNA polymerase II cis-regulatory region sequence-specific DNA binding"/>
    <property type="evidence" value="ECO:0007669"/>
    <property type="project" value="TreeGrafter"/>
</dbReference>
<dbReference type="PANTHER" id="PTHR45996:SF3">
    <property type="entry name" value="CREB-H TRANSCRIPTION FACTOR HOMOLOG LET-607"/>
    <property type="match status" value="1"/>
</dbReference>
<keyword evidence="5" id="KW-0472">Membrane</keyword>
<reference evidence="7" key="1">
    <citation type="submission" date="2016-11" db="UniProtKB">
        <authorList>
            <consortium name="WormBaseParasite"/>
        </authorList>
    </citation>
    <scope>IDENTIFICATION</scope>
</reference>
<evidence type="ECO:0000256" key="3">
    <source>
        <dbReference type="ARBA" id="ARBA00023163"/>
    </source>
</evidence>
<keyword evidence="5" id="KW-0812">Transmembrane</keyword>
<evidence type="ECO:0000313" key="6">
    <source>
        <dbReference type="Proteomes" id="UP000095283"/>
    </source>
</evidence>
<dbReference type="WBParaSite" id="Hba_01071">
    <property type="protein sequence ID" value="Hba_01071"/>
    <property type="gene ID" value="Hba_01071"/>
</dbReference>
<organism evidence="6 7">
    <name type="scientific">Heterorhabditis bacteriophora</name>
    <name type="common">Entomopathogenic nematode worm</name>
    <dbReference type="NCBI Taxonomy" id="37862"/>
    <lineage>
        <taxon>Eukaryota</taxon>
        <taxon>Metazoa</taxon>
        <taxon>Ecdysozoa</taxon>
        <taxon>Nematoda</taxon>
        <taxon>Chromadorea</taxon>
        <taxon>Rhabditida</taxon>
        <taxon>Rhabditina</taxon>
        <taxon>Rhabditomorpha</taxon>
        <taxon>Strongyloidea</taxon>
        <taxon>Heterorhabditidae</taxon>
        <taxon>Heterorhabditis</taxon>
    </lineage>
</organism>
<evidence type="ECO:0000256" key="4">
    <source>
        <dbReference type="ARBA" id="ARBA00023242"/>
    </source>
</evidence>
<keyword evidence="3" id="KW-0804">Transcription</keyword>
<keyword evidence="2" id="KW-0238">DNA-binding</keyword>
<keyword evidence="1" id="KW-0805">Transcription regulation</keyword>
<keyword evidence="4" id="KW-0539">Nucleus</keyword>